<dbReference type="SUPFAM" id="SSF47473">
    <property type="entry name" value="EF-hand"/>
    <property type="match status" value="1"/>
</dbReference>
<dbReference type="InterPro" id="IPR002048">
    <property type="entry name" value="EF_hand_dom"/>
</dbReference>
<keyword evidence="8" id="KW-1185">Reference proteome</keyword>
<comment type="function">
    <text evidence="1">Potential calcium sensor.</text>
</comment>
<dbReference type="PROSITE" id="PS50222">
    <property type="entry name" value="EF_HAND_2"/>
    <property type="match status" value="4"/>
</dbReference>
<evidence type="ECO:0000256" key="4">
    <source>
        <dbReference type="ARBA" id="ARBA00022837"/>
    </source>
</evidence>
<feature type="region of interest" description="Disordered" evidence="5">
    <location>
        <begin position="65"/>
        <end position="99"/>
    </location>
</feature>
<keyword evidence="4" id="KW-0106">Calcium</keyword>
<dbReference type="SMART" id="SM00054">
    <property type="entry name" value="EFh"/>
    <property type="match status" value="4"/>
</dbReference>
<dbReference type="GO" id="GO:0005509">
    <property type="term" value="F:calcium ion binding"/>
    <property type="evidence" value="ECO:0007669"/>
    <property type="project" value="InterPro"/>
</dbReference>
<feature type="compositionally biased region" description="Polar residues" evidence="5">
    <location>
        <begin position="76"/>
        <end position="99"/>
    </location>
</feature>
<evidence type="ECO:0000313" key="7">
    <source>
        <dbReference type="EMBL" id="VAH05625.1"/>
    </source>
</evidence>
<dbReference type="InterPro" id="IPR018247">
    <property type="entry name" value="EF_Hand_1_Ca_BS"/>
</dbReference>
<dbReference type="Proteomes" id="UP000324705">
    <property type="component" value="Chromosome 1A"/>
</dbReference>
<dbReference type="PANTHER" id="PTHR46311">
    <property type="entry name" value="CALCIUM-BINDING PROTEIN 8-RELATED"/>
    <property type="match status" value="1"/>
</dbReference>
<feature type="domain" description="EF-hand" evidence="6">
    <location>
        <begin position="160"/>
        <end position="195"/>
    </location>
</feature>
<proteinExistence type="predicted"/>
<organism evidence="7 8">
    <name type="scientific">Triticum turgidum subsp. durum</name>
    <name type="common">Durum wheat</name>
    <name type="synonym">Triticum durum</name>
    <dbReference type="NCBI Taxonomy" id="4567"/>
    <lineage>
        <taxon>Eukaryota</taxon>
        <taxon>Viridiplantae</taxon>
        <taxon>Streptophyta</taxon>
        <taxon>Embryophyta</taxon>
        <taxon>Tracheophyta</taxon>
        <taxon>Spermatophyta</taxon>
        <taxon>Magnoliopsida</taxon>
        <taxon>Liliopsida</taxon>
        <taxon>Poales</taxon>
        <taxon>Poaceae</taxon>
        <taxon>BOP clade</taxon>
        <taxon>Pooideae</taxon>
        <taxon>Triticodae</taxon>
        <taxon>Triticeae</taxon>
        <taxon>Triticinae</taxon>
        <taxon>Triticum</taxon>
    </lineage>
</organism>
<feature type="region of interest" description="Disordered" evidence="5">
    <location>
        <begin position="123"/>
        <end position="159"/>
    </location>
</feature>
<evidence type="ECO:0000256" key="3">
    <source>
        <dbReference type="ARBA" id="ARBA00022737"/>
    </source>
</evidence>
<evidence type="ECO:0000256" key="5">
    <source>
        <dbReference type="SAM" id="MobiDB-lite"/>
    </source>
</evidence>
<name>A0A9R0QA05_TRITD</name>
<sequence>MSALPLEPTCALEPPLFFSHPLASTVCPPRQEVTVVSFFEDMRTCGSMNELGGGGEVQYNRVRLPRSASPARQLPRSCQSPAFSARTTQNSPDPTTSNALDRPLFLFLLPASRSLQCAMSEAPATTAAAGDDPDATATANQQQQQQAQAQAQPETQDDADQLSELRQIFRSFDRNKDGSLTQLELGSLLRSLGLKPSTDELDALIHRADTNSNGLVEFSEFVALVSPELLDDRSPYSEDQLRRLFEIFDRDGNGFITAAELAHSMAKLGHALTAKELTGMIEEADTDGDGRINFREFSRAITAAAFDNVFS</sequence>
<dbReference type="EMBL" id="LT934111">
    <property type="protein sequence ID" value="VAH05625.1"/>
    <property type="molecule type" value="Genomic_DNA"/>
</dbReference>
<protein>
    <recommendedName>
        <fullName evidence="6">EF-hand domain-containing protein</fullName>
    </recommendedName>
</protein>
<dbReference type="FunFam" id="1.10.238.10:FF:000235">
    <property type="entry name" value="Probable calcium-binding protein CML15"/>
    <property type="match status" value="1"/>
</dbReference>
<reference evidence="7 8" key="1">
    <citation type="submission" date="2017-09" db="EMBL/GenBank/DDBJ databases">
        <authorList>
            <consortium name="International Durum Wheat Genome Sequencing Consortium (IDWGSC)"/>
            <person name="Milanesi L."/>
        </authorList>
    </citation>
    <scope>NUCLEOTIDE SEQUENCE [LARGE SCALE GENOMIC DNA]</scope>
    <source>
        <strain evidence="8">cv. Svevo</strain>
    </source>
</reference>
<evidence type="ECO:0000259" key="6">
    <source>
        <dbReference type="PROSITE" id="PS50222"/>
    </source>
</evidence>
<gene>
    <name evidence="7" type="ORF">TRITD_1Av1G127350</name>
</gene>
<dbReference type="Gene3D" id="1.10.238.10">
    <property type="entry name" value="EF-hand"/>
    <property type="match status" value="2"/>
</dbReference>
<dbReference type="Gramene" id="TRITD1Av1G127350.1">
    <property type="protein sequence ID" value="TRITD1Av1G127350.1"/>
    <property type="gene ID" value="TRITD1Av1G127350"/>
</dbReference>
<dbReference type="CDD" id="cd00051">
    <property type="entry name" value="EFh"/>
    <property type="match status" value="2"/>
</dbReference>
<evidence type="ECO:0000256" key="2">
    <source>
        <dbReference type="ARBA" id="ARBA00022723"/>
    </source>
</evidence>
<dbReference type="Pfam" id="PF13499">
    <property type="entry name" value="EF-hand_7"/>
    <property type="match status" value="2"/>
</dbReference>
<accession>A0A9R0QA05</accession>
<dbReference type="InterPro" id="IPR011992">
    <property type="entry name" value="EF-hand-dom_pair"/>
</dbReference>
<dbReference type="InterPro" id="IPR051111">
    <property type="entry name" value="Ca-binding_regulatory"/>
</dbReference>
<dbReference type="AlphaFoldDB" id="A0A9R0QA05"/>
<dbReference type="FunFam" id="1.10.238.10:FF:000123">
    <property type="entry name" value="probable calcium-binding protein CML18"/>
    <property type="match status" value="1"/>
</dbReference>
<evidence type="ECO:0000256" key="1">
    <source>
        <dbReference type="ARBA" id="ARBA00003291"/>
    </source>
</evidence>
<feature type="compositionally biased region" description="Low complexity" evidence="5">
    <location>
        <begin position="123"/>
        <end position="154"/>
    </location>
</feature>
<dbReference type="PANTHER" id="PTHR46311:SF5">
    <property type="entry name" value="EF-HAND DOMAIN-CONTAINING PROTEIN"/>
    <property type="match status" value="1"/>
</dbReference>
<dbReference type="PROSITE" id="PS00018">
    <property type="entry name" value="EF_HAND_1"/>
    <property type="match status" value="4"/>
</dbReference>
<dbReference type="OMA" id="EPTCALE"/>
<evidence type="ECO:0000313" key="8">
    <source>
        <dbReference type="Proteomes" id="UP000324705"/>
    </source>
</evidence>
<feature type="domain" description="EF-hand" evidence="6">
    <location>
        <begin position="236"/>
        <end position="271"/>
    </location>
</feature>
<keyword evidence="3" id="KW-0677">Repeat</keyword>
<feature type="domain" description="EF-hand" evidence="6">
    <location>
        <begin position="196"/>
        <end position="231"/>
    </location>
</feature>
<keyword evidence="2" id="KW-0479">Metal-binding</keyword>
<feature type="domain" description="EF-hand" evidence="6">
    <location>
        <begin position="272"/>
        <end position="307"/>
    </location>
</feature>